<comment type="caution">
    <text evidence="2">The sequence shown here is derived from an EMBL/GenBank/DDBJ whole genome shotgun (WGS) entry which is preliminary data.</text>
</comment>
<evidence type="ECO:0000313" key="2">
    <source>
        <dbReference type="EMBL" id="MCS0603110.1"/>
    </source>
</evidence>
<dbReference type="EMBL" id="JANUGP010000012">
    <property type="protein sequence ID" value="MCS0603110.1"/>
    <property type="molecule type" value="Genomic_DNA"/>
</dbReference>
<name>A0ABT2B3V4_9ACTN</name>
<protein>
    <submittedName>
        <fullName evidence="2">Uncharacterized protein</fullName>
    </submittedName>
</protein>
<proteinExistence type="predicted"/>
<sequence length="62" mass="6121">MTARVVGVVTLTGAVADSAPLPPAVLMGRGVEDVRGQDCRLTETDGATGAGDRAVPSGADPD</sequence>
<dbReference type="Proteomes" id="UP001205612">
    <property type="component" value="Unassembled WGS sequence"/>
</dbReference>
<reference evidence="2 3" key="1">
    <citation type="submission" date="2022-08" db="EMBL/GenBank/DDBJ databases">
        <authorList>
            <person name="Somphong A."/>
            <person name="Phongsopitanun W."/>
        </authorList>
    </citation>
    <scope>NUCLEOTIDE SEQUENCE [LARGE SCALE GENOMIC DNA]</scope>
    <source>
        <strain evidence="2 3">LP11</strain>
    </source>
</reference>
<keyword evidence="3" id="KW-1185">Reference proteome</keyword>
<feature type="region of interest" description="Disordered" evidence="1">
    <location>
        <begin position="42"/>
        <end position="62"/>
    </location>
</feature>
<evidence type="ECO:0000256" key="1">
    <source>
        <dbReference type="SAM" id="MobiDB-lite"/>
    </source>
</evidence>
<accession>A0ABT2B3V4</accession>
<dbReference type="RefSeq" id="WP_258779591.1">
    <property type="nucleotide sequence ID" value="NZ_JANUGP010000012.1"/>
</dbReference>
<evidence type="ECO:0000313" key="3">
    <source>
        <dbReference type="Proteomes" id="UP001205612"/>
    </source>
</evidence>
<gene>
    <name evidence="2" type="ORF">NX794_18105</name>
</gene>
<organism evidence="2 3">
    <name type="scientific">Streptomyces pyxinicus</name>
    <dbReference type="NCBI Taxonomy" id="2970331"/>
    <lineage>
        <taxon>Bacteria</taxon>
        <taxon>Bacillati</taxon>
        <taxon>Actinomycetota</taxon>
        <taxon>Actinomycetes</taxon>
        <taxon>Kitasatosporales</taxon>
        <taxon>Streptomycetaceae</taxon>
        <taxon>Streptomyces</taxon>
    </lineage>
</organism>